<dbReference type="GO" id="GO:1903785">
    <property type="term" value="P:L-valine transmembrane transport"/>
    <property type="evidence" value="ECO:0007669"/>
    <property type="project" value="TreeGrafter"/>
</dbReference>
<keyword evidence="3" id="KW-0813">Transport</keyword>
<evidence type="ECO:0000313" key="9">
    <source>
        <dbReference type="EMBL" id="KTD64108.1"/>
    </source>
</evidence>
<protein>
    <submittedName>
        <fullName evidence="9">Inner membrane protein YgaZ</fullName>
    </submittedName>
</protein>
<feature type="transmembrane region" description="Helical" evidence="8">
    <location>
        <begin position="189"/>
        <end position="222"/>
    </location>
</feature>
<feature type="transmembrane region" description="Helical" evidence="8">
    <location>
        <begin position="20"/>
        <end position="40"/>
    </location>
</feature>
<reference evidence="9 10" key="1">
    <citation type="submission" date="2015-11" db="EMBL/GenBank/DDBJ databases">
        <title>Genomic analysis of 38 Legionella species identifies large and diverse effector repertoires.</title>
        <authorList>
            <person name="Burstein D."/>
            <person name="Amaro F."/>
            <person name="Zusman T."/>
            <person name="Lifshitz Z."/>
            <person name="Cohen O."/>
            <person name="Gilbert J.A."/>
            <person name="Pupko T."/>
            <person name="Shuman H.A."/>
            <person name="Segal G."/>
        </authorList>
    </citation>
    <scope>NUCLEOTIDE SEQUENCE [LARGE SCALE GENOMIC DNA]</scope>
    <source>
        <strain evidence="9 10">Mt.St.Helens-9</strain>
    </source>
</reference>
<comment type="similarity">
    <text evidence="2">Belongs to the AzlC family.</text>
</comment>
<feature type="transmembrane region" description="Helical" evidence="8">
    <location>
        <begin position="139"/>
        <end position="157"/>
    </location>
</feature>
<dbReference type="PANTHER" id="PTHR34979:SF1">
    <property type="entry name" value="INNER MEMBRANE PROTEIN YGAZ"/>
    <property type="match status" value="1"/>
</dbReference>
<evidence type="ECO:0000313" key="10">
    <source>
        <dbReference type="Proteomes" id="UP000054877"/>
    </source>
</evidence>
<dbReference type="RefSeq" id="WP_082642776.1">
    <property type="nucleotide sequence ID" value="NZ_CAAAII010000001.1"/>
</dbReference>
<evidence type="ECO:0000256" key="1">
    <source>
        <dbReference type="ARBA" id="ARBA00004651"/>
    </source>
</evidence>
<name>A0A0W0Z4N9_LEGSP</name>
<keyword evidence="7 8" id="KW-0472">Membrane</keyword>
<keyword evidence="6 8" id="KW-1133">Transmembrane helix</keyword>
<comment type="subcellular location">
    <subcellularLocation>
        <location evidence="1">Cell membrane</location>
        <topology evidence="1">Multi-pass membrane protein</topology>
    </subcellularLocation>
</comment>
<organism evidence="9 10">
    <name type="scientific">Legionella spiritensis</name>
    <dbReference type="NCBI Taxonomy" id="452"/>
    <lineage>
        <taxon>Bacteria</taxon>
        <taxon>Pseudomonadati</taxon>
        <taxon>Pseudomonadota</taxon>
        <taxon>Gammaproteobacteria</taxon>
        <taxon>Legionellales</taxon>
        <taxon>Legionellaceae</taxon>
        <taxon>Legionella</taxon>
    </lineage>
</organism>
<proteinExistence type="inferred from homology"/>
<evidence type="ECO:0000256" key="3">
    <source>
        <dbReference type="ARBA" id="ARBA00022448"/>
    </source>
</evidence>
<dbReference type="Proteomes" id="UP000054877">
    <property type="component" value="Unassembled WGS sequence"/>
</dbReference>
<evidence type="ECO:0000256" key="4">
    <source>
        <dbReference type="ARBA" id="ARBA00022475"/>
    </source>
</evidence>
<keyword evidence="10" id="KW-1185">Reference proteome</keyword>
<keyword evidence="5 8" id="KW-0812">Transmembrane</keyword>
<evidence type="ECO:0000256" key="7">
    <source>
        <dbReference type="ARBA" id="ARBA00023136"/>
    </source>
</evidence>
<evidence type="ECO:0000256" key="6">
    <source>
        <dbReference type="ARBA" id="ARBA00022989"/>
    </source>
</evidence>
<dbReference type="Pfam" id="PF03591">
    <property type="entry name" value="AzlC"/>
    <property type="match status" value="1"/>
</dbReference>
<evidence type="ECO:0000256" key="8">
    <source>
        <dbReference type="SAM" id="Phobius"/>
    </source>
</evidence>
<dbReference type="PATRIC" id="fig|452.5.peg.1788"/>
<comment type="caution">
    <text evidence="9">The sequence shown here is derived from an EMBL/GenBank/DDBJ whole genome shotgun (WGS) entry which is preliminary data.</text>
</comment>
<dbReference type="STRING" id="452.Lspi_1627"/>
<accession>A0A0W0Z4N9</accession>
<gene>
    <name evidence="9" type="primary">ygaZ</name>
    <name evidence="9" type="ORF">Lspi_1627</name>
</gene>
<dbReference type="GO" id="GO:0005886">
    <property type="term" value="C:plasma membrane"/>
    <property type="evidence" value="ECO:0007669"/>
    <property type="project" value="UniProtKB-SubCell"/>
</dbReference>
<sequence>MIMKHTRSEFKQAFYATNPTFFAYFPLGLVFGVLFTNAGFPWYQAPLMSALVYAGAVQFIALGMMINHNNLAAILLAALFVALRNSFYGLSLTERFKAAPRAVRMFLIFGLVDAAYAIFVSRPSKHGENDVAFCFYTTLLLYIYWVGGTLIGAMFAGSIPEVKGLEFVLTAFFAIIVIEHFLINKFTDALFIPLAASCIAYTLLPQFYLLIAILLCAFYLYIKIKVIRS</sequence>
<dbReference type="EMBL" id="LNYX01000014">
    <property type="protein sequence ID" value="KTD64108.1"/>
    <property type="molecule type" value="Genomic_DNA"/>
</dbReference>
<dbReference type="AlphaFoldDB" id="A0A0W0Z4N9"/>
<feature type="transmembrane region" description="Helical" evidence="8">
    <location>
        <begin position="164"/>
        <end position="183"/>
    </location>
</feature>
<evidence type="ECO:0000256" key="2">
    <source>
        <dbReference type="ARBA" id="ARBA00010735"/>
    </source>
</evidence>
<feature type="transmembrane region" description="Helical" evidence="8">
    <location>
        <begin position="102"/>
        <end position="119"/>
    </location>
</feature>
<dbReference type="OrthoDB" id="3181706at2"/>
<dbReference type="InterPro" id="IPR011606">
    <property type="entry name" value="Brnchd-chn_aa_trnsp_permease"/>
</dbReference>
<evidence type="ECO:0000256" key="5">
    <source>
        <dbReference type="ARBA" id="ARBA00022692"/>
    </source>
</evidence>
<keyword evidence="4" id="KW-1003">Cell membrane</keyword>
<dbReference type="PANTHER" id="PTHR34979">
    <property type="entry name" value="INNER MEMBRANE PROTEIN YGAZ"/>
    <property type="match status" value="1"/>
</dbReference>